<feature type="domain" description="DUF234" evidence="3">
    <location>
        <begin position="320"/>
        <end position="415"/>
    </location>
</feature>
<evidence type="ECO:0000313" key="5">
    <source>
        <dbReference type="Proteomes" id="UP000001937"/>
    </source>
</evidence>
<dbReference type="PANTHER" id="PTHR34704">
    <property type="entry name" value="ATPASE"/>
    <property type="match status" value="1"/>
</dbReference>
<dbReference type="InterPro" id="IPR011579">
    <property type="entry name" value="ATPase_dom"/>
</dbReference>
<organism evidence="4 5">
    <name type="scientific">Frankia casuarinae (strain DSM 45818 / CECT 9043 / HFP020203 / CcI3)</name>
    <dbReference type="NCBI Taxonomy" id="106370"/>
    <lineage>
        <taxon>Bacteria</taxon>
        <taxon>Bacillati</taxon>
        <taxon>Actinomycetota</taxon>
        <taxon>Actinomycetes</taxon>
        <taxon>Frankiales</taxon>
        <taxon>Frankiaceae</taxon>
        <taxon>Frankia</taxon>
    </lineage>
</organism>
<evidence type="ECO:0000313" key="4">
    <source>
        <dbReference type="EMBL" id="ABD11982.1"/>
    </source>
</evidence>
<accession>Q2J9R0</accession>
<protein>
    <submittedName>
        <fullName evidence="4">ATPase</fullName>
    </submittedName>
</protein>
<dbReference type="InterPro" id="IPR027417">
    <property type="entry name" value="P-loop_NTPase"/>
</dbReference>
<dbReference type="PhylomeDB" id="Q2J9R0"/>
<reference evidence="4 5" key="1">
    <citation type="journal article" date="2007" name="Genome Res.">
        <title>Genome characteristics of facultatively symbiotic Frankia sp. strains reflect host range and host plant biogeography.</title>
        <authorList>
            <person name="Normand P."/>
            <person name="Lapierre P."/>
            <person name="Tisa L.S."/>
            <person name="Gogarten J.P."/>
            <person name="Alloisio N."/>
            <person name="Bagnarol E."/>
            <person name="Bassi C.A."/>
            <person name="Berry A.M."/>
            <person name="Bickhart D.M."/>
            <person name="Choisne N."/>
            <person name="Couloux A."/>
            <person name="Cournoyer B."/>
            <person name="Cruveiller S."/>
            <person name="Daubin V."/>
            <person name="Demange N."/>
            <person name="Francino M.P."/>
            <person name="Goltsman E."/>
            <person name="Huang Y."/>
            <person name="Kopp O.R."/>
            <person name="Labarre L."/>
            <person name="Lapidus A."/>
            <person name="Lavire C."/>
            <person name="Marechal J."/>
            <person name="Martinez M."/>
            <person name="Mastronunzio J.E."/>
            <person name="Mullin B.C."/>
            <person name="Niemann J."/>
            <person name="Pujic P."/>
            <person name="Rawnsley T."/>
            <person name="Rouy Z."/>
            <person name="Schenowitz C."/>
            <person name="Sellstedt A."/>
            <person name="Tavares F."/>
            <person name="Tomkins J.P."/>
            <person name="Vallenet D."/>
            <person name="Valverde C."/>
            <person name="Wall L.G."/>
            <person name="Wang Y."/>
            <person name="Medigue C."/>
            <person name="Benson D.R."/>
        </authorList>
    </citation>
    <scope>NUCLEOTIDE SEQUENCE [LARGE SCALE GENOMIC DNA]</scope>
    <source>
        <strain evidence="5">DSM 45818 / CECT 9043 / CcI3</strain>
    </source>
</reference>
<keyword evidence="5" id="KW-1185">Reference proteome</keyword>
<dbReference type="AlphaFoldDB" id="Q2J9R0"/>
<dbReference type="InterPro" id="IPR004256">
    <property type="entry name" value="DUF234"/>
</dbReference>
<proteinExistence type="predicted"/>
<dbReference type="HOGENOM" id="CLU_041137_3_0_11"/>
<evidence type="ECO:0000256" key="1">
    <source>
        <dbReference type="SAM" id="MobiDB-lite"/>
    </source>
</evidence>
<dbReference type="Pfam" id="PF01637">
    <property type="entry name" value="ATPase_2"/>
    <property type="match status" value="1"/>
</dbReference>
<dbReference type="eggNOG" id="COG1672">
    <property type="taxonomic scope" value="Bacteria"/>
</dbReference>
<dbReference type="EMBL" id="CP000249">
    <property type="protein sequence ID" value="ABD11982.1"/>
    <property type="molecule type" value="Genomic_DNA"/>
</dbReference>
<dbReference type="Proteomes" id="UP000001937">
    <property type="component" value="Chromosome"/>
</dbReference>
<name>Q2J9R0_FRACC</name>
<dbReference type="PANTHER" id="PTHR34704:SF1">
    <property type="entry name" value="ATPASE"/>
    <property type="match status" value="1"/>
</dbReference>
<feature type="domain" description="ATPase" evidence="2">
    <location>
        <begin position="11"/>
        <end position="212"/>
    </location>
</feature>
<dbReference type="GO" id="GO:0005524">
    <property type="term" value="F:ATP binding"/>
    <property type="evidence" value="ECO:0007669"/>
    <property type="project" value="InterPro"/>
</dbReference>
<dbReference type="Gene3D" id="3.40.50.300">
    <property type="entry name" value="P-loop containing nucleotide triphosphate hydrolases"/>
    <property type="match status" value="2"/>
</dbReference>
<dbReference type="SUPFAM" id="SSF52540">
    <property type="entry name" value="P-loop containing nucleoside triphosphate hydrolases"/>
    <property type="match status" value="1"/>
</dbReference>
<sequence>MLEGGGAAVAFVNRTDELAALEAWWRSTDPRPAVVGGRRRVGKTALLQRFAQGRRSVSHTGAGRAAVGELAQLSRQAAIALPGRIRDLAARPYLDWDDALDDLAAAAEQEPLLVILDEFPEIVATSPELPGVLRAFLDRTAGRTRLRMLVCGSAVRHMTALQEQRAPLYGRFDLSLSLHPFRPHEAALMLPSLTPSDRALVYGLVGGVPLYLSWWDQGADLADNLLRLACRPGAPLLTEGQLVLATEVEHGEYPAAVLHAIAEGRTQYNEIKDYIRAEPARTLDRLVELRLVERLMPVTEPARSRRRVYRIADNFLAFYLGVLSRYRAEIERGLGKALLPVLIESLDDHLGKPWEEAFREHLRRLAVVGALGRDIVAVGPYWNAGGQNEIDAVVLAGRDRHPVLFGEAKWARSVDGRRISSRLLEKAHAITSAVPAASERQTDDGAAGPDSGGTEGSARARLALCAREEIRNAPPGCLTVTAADIFD</sequence>
<evidence type="ECO:0000259" key="3">
    <source>
        <dbReference type="Pfam" id="PF03008"/>
    </source>
</evidence>
<dbReference type="STRING" id="106370.Francci3_2620"/>
<dbReference type="KEGG" id="fra:Francci3_2620"/>
<gene>
    <name evidence="4" type="ordered locus">Francci3_2620</name>
</gene>
<dbReference type="Pfam" id="PF03008">
    <property type="entry name" value="DUF234"/>
    <property type="match status" value="1"/>
</dbReference>
<evidence type="ECO:0000259" key="2">
    <source>
        <dbReference type="Pfam" id="PF01637"/>
    </source>
</evidence>
<feature type="region of interest" description="Disordered" evidence="1">
    <location>
        <begin position="434"/>
        <end position="455"/>
    </location>
</feature>